<dbReference type="SUPFAM" id="SSF58038">
    <property type="entry name" value="SNARE fusion complex"/>
    <property type="match status" value="1"/>
</dbReference>
<dbReference type="Proteomes" id="UP000009170">
    <property type="component" value="Unassembled WGS sequence"/>
</dbReference>
<accession>Q01DQ8</accession>
<keyword evidence="3" id="KW-1185">Reference proteome</keyword>
<feature type="compositionally biased region" description="Gly residues" evidence="1">
    <location>
        <begin position="196"/>
        <end position="205"/>
    </location>
</feature>
<reference evidence="2 3" key="2">
    <citation type="journal article" date="2014" name="BMC Genomics">
        <title>An improved genome of the model marine alga Ostreococcus tauri unfolds by assessing Illumina de novo assemblies.</title>
        <authorList>
            <person name="Blanc-Mathieu R."/>
            <person name="Verhelst B."/>
            <person name="Derelle E."/>
            <person name="Rombauts S."/>
            <person name="Bouget F.Y."/>
            <person name="Carre I."/>
            <person name="Chateau A."/>
            <person name="Eyre-Walker A."/>
            <person name="Grimsley N."/>
            <person name="Moreau H."/>
            <person name="Piegu B."/>
            <person name="Rivals E."/>
            <person name="Schackwitz W."/>
            <person name="Van de Peer Y."/>
            <person name="Piganeau G."/>
        </authorList>
    </citation>
    <scope>NUCLEOTIDE SEQUENCE [LARGE SCALE GENOMIC DNA]</scope>
    <source>
        <strain evidence="3">OTTH 0595 / CCAP 157/2 / RCC745</strain>
    </source>
</reference>
<dbReference type="EMBL" id="CAID01000002">
    <property type="protein sequence ID" value="CAL52545.1"/>
    <property type="molecule type" value="Genomic_DNA"/>
</dbReference>
<gene>
    <name evidence="2" type="ORF">OT_ostta02g04250</name>
</gene>
<proteinExistence type="predicted"/>
<evidence type="ECO:0000313" key="3">
    <source>
        <dbReference type="Proteomes" id="UP000009170"/>
    </source>
</evidence>
<evidence type="ECO:0000256" key="1">
    <source>
        <dbReference type="SAM" id="MobiDB-lite"/>
    </source>
</evidence>
<feature type="compositionally biased region" description="Basic and acidic residues" evidence="1">
    <location>
        <begin position="154"/>
        <end position="192"/>
    </location>
</feature>
<reference evidence="3" key="1">
    <citation type="journal article" date="2006" name="Proc. Natl. Acad. Sci. U.S.A.">
        <title>Genome analysis of the smallest free-living eukaryote Ostreococcus tauri unveils many unique features.</title>
        <authorList>
            <person name="Derelle E."/>
            <person name="Ferraz C."/>
            <person name="Rombauts S."/>
            <person name="Rouze P."/>
            <person name="Worden A.Z."/>
            <person name="Robbens S."/>
            <person name="Partensky F."/>
            <person name="Degroeve S."/>
            <person name="Echeynie S."/>
            <person name="Cooke R."/>
            <person name="Saeys Y."/>
            <person name="Wuyts J."/>
            <person name="Jabbari K."/>
            <person name="Bowler C."/>
            <person name="Panaud O."/>
            <person name="Piegu B."/>
            <person name="Ball S.G."/>
            <person name="Ral J.-P."/>
            <person name="Bouget F.-Y."/>
            <person name="Piganeau G."/>
            <person name="De Baets B."/>
            <person name="Picard A."/>
            <person name="Delseny M."/>
            <person name="Demaille J."/>
            <person name="Van de Peer Y."/>
            <person name="Moreau H."/>
        </authorList>
    </citation>
    <scope>NUCLEOTIDE SEQUENCE [LARGE SCALE GENOMIC DNA]</scope>
    <source>
        <strain evidence="3">OTTH 0595 / CCAP 157/2 / RCC745</strain>
    </source>
</reference>
<dbReference type="OrthoDB" id="430637at2759"/>
<dbReference type="RefSeq" id="XP_003075273.1">
    <property type="nucleotide sequence ID" value="XM_003075225.1"/>
</dbReference>
<dbReference type="GeneID" id="9836802"/>
<dbReference type="AlphaFoldDB" id="Q01DQ8"/>
<feature type="compositionally biased region" description="Basic and acidic residues" evidence="1">
    <location>
        <begin position="231"/>
        <end position="251"/>
    </location>
</feature>
<feature type="region of interest" description="Disordered" evidence="1">
    <location>
        <begin position="225"/>
        <end position="262"/>
    </location>
</feature>
<comment type="caution">
    <text evidence="2">The sequence shown here is derived from an EMBL/GenBank/DDBJ whole genome shotgun (WGS) entry which is preliminary data.</text>
</comment>
<sequence>MADATLDDAARALDRHARALAAADVVERASGRVDVSSDDARMIQRRRTRDACVDALDAADHVLDDAERALATGGGDARAVERLKALRTRARDGRADAEAFGRGERVAALGGVCAPPRVVESVDVGVEGRGTSIGSVFRALAGRMGTAAATTRAGDGDGRAGDGDGRARYSRQQREREAHSGVETRGVRRGEASDGASGGASGFSGDGATRGTWFAGAKESLARVDIAGGDAPRERPASRVDSEAADRDELFGGRARATSTSTPSRVADAARGYAAERDQRLDASRGAARLDATSDVLAQCADALADTESVGASVLATLAAQRESLVRSGTAARRATRDADVNLKIVTGMNSWTRLGR</sequence>
<dbReference type="InParanoid" id="Q01DQ8"/>
<dbReference type="Gene3D" id="1.20.5.110">
    <property type="match status" value="1"/>
</dbReference>
<feature type="region of interest" description="Disordered" evidence="1">
    <location>
        <begin position="145"/>
        <end position="208"/>
    </location>
</feature>
<dbReference type="KEGG" id="ota:OT_ostta02g04250"/>
<name>Q01DQ8_OSTTA</name>
<organism evidence="2 3">
    <name type="scientific">Ostreococcus tauri</name>
    <name type="common">Marine green alga</name>
    <dbReference type="NCBI Taxonomy" id="70448"/>
    <lineage>
        <taxon>Eukaryota</taxon>
        <taxon>Viridiplantae</taxon>
        <taxon>Chlorophyta</taxon>
        <taxon>Mamiellophyceae</taxon>
        <taxon>Mamiellales</taxon>
        <taxon>Bathycoccaceae</taxon>
        <taxon>Ostreococcus</taxon>
    </lineage>
</organism>
<evidence type="ECO:0000313" key="2">
    <source>
        <dbReference type="EMBL" id="CAL52545.1"/>
    </source>
</evidence>
<protein>
    <submittedName>
        <fullName evidence="2">Unnamed product</fullName>
    </submittedName>
</protein>